<dbReference type="InterPro" id="IPR002156">
    <property type="entry name" value="RNaseH_domain"/>
</dbReference>
<evidence type="ECO:0000313" key="13">
    <source>
        <dbReference type="EMBL" id="CRH06751.1"/>
    </source>
</evidence>
<evidence type="ECO:0000256" key="4">
    <source>
        <dbReference type="ARBA" id="ARBA00011245"/>
    </source>
</evidence>
<evidence type="ECO:0000256" key="3">
    <source>
        <dbReference type="ARBA" id="ARBA00005300"/>
    </source>
</evidence>
<dbReference type="PANTHER" id="PTHR10642">
    <property type="entry name" value="RIBONUCLEASE H1"/>
    <property type="match status" value="1"/>
</dbReference>
<dbReference type="SUPFAM" id="SSF53098">
    <property type="entry name" value="Ribonuclease H-like"/>
    <property type="match status" value="1"/>
</dbReference>
<dbReference type="InterPro" id="IPR050092">
    <property type="entry name" value="RNase_H"/>
</dbReference>
<dbReference type="EMBL" id="LO017727">
    <property type="protein sequence ID" value="CRH06751.1"/>
    <property type="molecule type" value="Genomic_DNA"/>
</dbReference>
<comment type="subunit">
    <text evidence="4 11">Monomer.</text>
</comment>
<feature type="binding site" evidence="11">
    <location>
        <position position="218"/>
    </location>
    <ligand>
        <name>Mg(2+)</name>
        <dbReference type="ChEBI" id="CHEBI:18420"/>
        <label>2</label>
    </ligand>
</feature>
<name>A0A1S7LLL8_MAGMO</name>
<reference evidence="13" key="1">
    <citation type="submission" date="2015-04" db="EMBL/GenBank/DDBJ databases">
        <authorList>
            <person name="Syromyatnikov M.Y."/>
            <person name="Popov V.N."/>
        </authorList>
    </citation>
    <scope>NUCLEOTIDE SEQUENCE</scope>
    <source>
        <strain evidence="13">MO-1</strain>
    </source>
</reference>
<evidence type="ECO:0000256" key="6">
    <source>
        <dbReference type="ARBA" id="ARBA00022722"/>
    </source>
</evidence>
<evidence type="ECO:0000256" key="1">
    <source>
        <dbReference type="ARBA" id="ARBA00000077"/>
    </source>
</evidence>
<dbReference type="InterPro" id="IPR022892">
    <property type="entry name" value="RNaseHI"/>
</dbReference>
<dbReference type="GO" id="GO:0043137">
    <property type="term" value="P:DNA replication, removal of RNA primer"/>
    <property type="evidence" value="ECO:0007669"/>
    <property type="project" value="TreeGrafter"/>
</dbReference>
<evidence type="ECO:0000256" key="5">
    <source>
        <dbReference type="ARBA" id="ARBA00012180"/>
    </source>
</evidence>
<comment type="subcellular location">
    <subcellularLocation>
        <location evidence="11">Cytoplasm</location>
    </subcellularLocation>
</comment>
<keyword evidence="7 11" id="KW-0479">Metal-binding</keyword>
<feature type="binding site" evidence="11">
    <location>
        <position position="132"/>
    </location>
    <ligand>
        <name>Mg(2+)</name>
        <dbReference type="ChEBI" id="CHEBI:18420"/>
        <label>1</label>
    </ligand>
</feature>
<dbReference type="NCBIfam" id="NF001236">
    <property type="entry name" value="PRK00203.1"/>
    <property type="match status" value="1"/>
</dbReference>
<dbReference type="PANTHER" id="PTHR10642:SF26">
    <property type="entry name" value="RIBONUCLEASE H1"/>
    <property type="match status" value="1"/>
</dbReference>
<dbReference type="GO" id="GO:0004523">
    <property type="term" value="F:RNA-DNA hybrid ribonuclease activity"/>
    <property type="evidence" value="ECO:0007669"/>
    <property type="project" value="UniProtKB-UniRule"/>
</dbReference>
<evidence type="ECO:0000256" key="11">
    <source>
        <dbReference type="HAMAP-Rule" id="MF_00042"/>
    </source>
</evidence>
<dbReference type="AlphaFoldDB" id="A0A1S7LLL8"/>
<keyword evidence="8 11" id="KW-0255">Endonuclease</keyword>
<keyword evidence="11" id="KW-0963">Cytoplasm</keyword>
<sequence length="239" mass="25656">MTNEPSSDHLEALTQQLDAQLQRIQQAAQTVLDATQKAEAIIQQAKQADPAAPLSAAAVADNATAQQVETKTAEPQQAALDLDAVDAPIVLYTDGACSGNPGPGGWGVHGRFGREVRNQQGWSPDTTNNRMEMLAAIHGLEVLPEGTAVELVTDSQYVKNGITKWIHGWKRKGWKKSDGKPVLNMDLWKRLDAASAQRKVKWSWIKGHAGHEGNEMADQLAVNAISQGRSGALEADPAG</sequence>
<accession>A0A1S7LLL8</accession>
<gene>
    <name evidence="11 13" type="primary">rnhA</name>
    <name evidence="13" type="ORF">MAGMO_2595</name>
</gene>
<dbReference type="GO" id="GO:0003676">
    <property type="term" value="F:nucleic acid binding"/>
    <property type="evidence" value="ECO:0007669"/>
    <property type="project" value="InterPro"/>
</dbReference>
<dbReference type="HAMAP" id="MF_00042">
    <property type="entry name" value="RNase_H"/>
    <property type="match status" value="1"/>
</dbReference>
<keyword evidence="10 11" id="KW-0460">Magnesium</keyword>
<feature type="binding site" evidence="11">
    <location>
        <position position="154"/>
    </location>
    <ligand>
        <name>Mg(2+)</name>
        <dbReference type="ChEBI" id="CHEBI:18420"/>
        <label>1</label>
    </ligand>
</feature>
<dbReference type="GO" id="GO:0005737">
    <property type="term" value="C:cytoplasm"/>
    <property type="evidence" value="ECO:0007669"/>
    <property type="project" value="UniProtKB-SubCell"/>
</dbReference>
<evidence type="ECO:0000256" key="7">
    <source>
        <dbReference type="ARBA" id="ARBA00022723"/>
    </source>
</evidence>
<dbReference type="Gene3D" id="3.30.420.10">
    <property type="entry name" value="Ribonuclease H-like superfamily/Ribonuclease H"/>
    <property type="match status" value="1"/>
</dbReference>
<dbReference type="FunFam" id="3.30.420.10:FF:000089">
    <property type="entry name" value="Ribonuclease H"/>
    <property type="match status" value="1"/>
</dbReference>
<dbReference type="CDD" id="cd09278">
    <property type="entry name" value="RNase_HI_prokaryote_like"/>
    <property type="match status" value="1"/>
</dbReference>
<comment type="catalytic activity">
    <reaction evidence="1 11">
        <text>Endonucleolytic cleavage to 5'-phosphomonoester.</text>
        <dbReference type="EC" id="3.1.26.4"/>
    </reaction>
</comment>
<protein>
    <recommendedName>
        <fullName evidence="5 11">Ribonuclease H</fullName>
        <shortName evidence="11">RNase H</shortName>
        <ecNumber evidence="5 11">3.1.26.4</ecNumber>
    </recommendedName>
</protein>
<evidence type="ECO:0000256" key="10">
    <source>
        <dbReference type="ARBA" id="ARBA00022842"/>
    </source>
</evidence>
<comment type="cofactor">
    <cofactor evidence="11">
        <name>Mg(2+)</name>
        <dbReference type="ChEBI" id="CHEBI:18420"/>
    </cofactor>
    <text evidence="11">Binds 1 Mg(2+) ion per subunit. May bind a second metal ion at a regulatory site, or after substrate binding.</text>
</comment>
<comment type="similarity">
    <text evidence="3 11">Belongs to the RNase H family.</text>
</comment>
<dbReference type="Pfam" id="PF00075">
    <property type="entry name" value="RNase_H"/>
    <property type="match status" value="1"/>
</dbReference>
<dbReference type="InterPro" id="IPR012337">
    <property type="entry name" value="RNaseH-like_sf"/>
</dbReference>
<proteinExistence type="inferred from homology"/>
<evidence type="ECO:0000256" key="9">
    <source>
        <dbReference type="ARBA" id="ARBA00022801"/>
    </source>
</evidence>
<feature type="binding site" evidence="11">
    <location>
        <position position="94"/>
    </location>
    <ligand>
        <name>Mg(2+)</name>
        <dbReference type="ChEBI" id="CHEBI:18420"/>
        <label>1</label>
    </ligand>
</feature>
<evidence type="ECO:0000256" key="2">
    <source>
        <dbReference type="ARBA" id="ARBA00004065"/>
    </source>
</evidence>
<feature type="domain" description="RNase H type-1" evidence="12">
    <location>
        <begin position="85"/>
        <end position="226"/>
    </location>
</feature>
<feature type="binding site" evidence="11">
    <location>
        <position position="94"/>
    </location>
    <ligand>
        <name>Mg(2+)</name>
        <dbReference type="ChEBI" id="CHEBI:18420"/>
        <label>2</label>
    </ligand>
</feature>
<dbReference type="InterPro" id="IPR036397">
    <property type="entry name" value="RNaseH_sf"/>
</dbReference>
<keyword evidence="6 11" id="KW-0540">Nuclease</keyword>
<comment type="function">
    <text evidence="2 11">Endonuclease that specifically degrades the RNA of RNA-DNA hybrids.</text>
</comment>
<dbReference type="EC" id="3.1.26.4" evidence="5 11"/>
<keyword evidence="9 11" id="KW-0378">Hydrolase</keyword>
<dbReference type="GO" id="GO:0000287">
    <property type="term" value="F:magnesium ion binding"/>
    <property type="evidence" value="ECO:0007669"/>
    <property type="project" value="UniProtKB-UniRule"/>
</dbReference>
<dbReference type="PROSITE" id="PS50879">
    <property type="entry name" value="RNASE_H_1"/>
    <property type="match status" value="1"/>
</dbReference>
<evidence type="ECO:0000256" key="8">
    <source>
        <dbReference type="ARBA" id="ARBA00022759"/>
    </source>
</evidence>
<organism evidence="13">
    <name type="scientific">Magnetococcus massalia (strain MO-1)</name>
    <dbReference type="NCBI Taxonomy" id="451514"/>
    <lineage>
        <taxon>Bacteria</taxon>
        <taxon>Pseudomonadati</taxon>
        <taxon>Pseudomonadota</taxon>
        <taxon>Magnetococcia</taxon>
        <taxon>Magnetococcales</taxon>
        <taxon>Magnetococcaceae</taxon>
        <taxon>Magnetococcus</taxon>
    </lineage>
</organism>
<evidence type="ECO:0000259" key="12">
    <source>
        <dbReference type="PROSITE" id="PS50879"/>
    </source>
</evidence>